<protein>
    <recommendedName>
        <fullName evidence="9">ATP-dependent DNA helicase</fullName>
        <ecNumber evidence="9">5.6.2.4</ecNumber>
    </recommendedName>
</protein>
<comment type="catalytic activity">
    <reaction evidence="8 9">
        <text>Couples ATP hydrolysis with the unwinding of duplex DNA by translocating in the 3'-5' direction.</text>
        <dbReference type="EC" id="5.6.2.4"/>
    </reaction>
</comment>
<dbReference type="RefSeq" id="XP_065669884.1">
    <property type="nucleotide sequence ID" value="XM_065813812.1"/>
</dbReference>
<feature type="domain" description="Helicase C-terminal" evidence="12">
    <location>
        <begin position="243"/>
        <end position="389"/>
    </location>
</feature>
<sequence>MTSVGQDCLKVLRETFKFQDYKSGLQAQAIKKIAGGEKDVFVCFPTGSGKSLCYQLPAVLNKKVNLVFSPLLALINDQLRSLEELGIDAKTLNSQVAPRAKDIILNDLKCKNPKIKLLYVTPELASTSNFYEILCSLRRRNKLGFFAVDEAHCVSQWGHDFRPSYLKLGRLRRDFPESQWIALTATATKKVKEDIIKSLCLVPPVAIFRTNSFRSNLFYDVRFKDFLDNPIDDLYNFLEGCLKLKDNIPLKERGCGIIYCRTREECHNIAEKITKKGLLAKAYHSALTKDKKLEVQNQWMDGFVPIICATISFGMGVDKHSVRCVVHWNIPQTLEGYYQESGRAGRDKKQSFCRIYFDKQDRDQIAYLISKEVERKEEKGIKRENEMLNFETMVNYVQSISCRHEYIAKYFGDDIPQCNRSCDVCKNPEKAIAQLNAFKDSINFTSTTISLKSSNKTTNLYGGGKNGIDTKYDDGEITSDGEDTSKDSDLSSLIKKEFEKRKTYKASDSDERSFINTKLIEPYNKKIPKLSISVREHCLKLITSALRSNISVDSSSNEVLELSSKVEFDIFKKSKINTVYKTNCFQMVQEVNAFSKLGKVYSYSEKKEEQEKEKRLFFIKASDISKEKEKPEKTIQSFFIKASDLEKENKKFNDTNFEENEELKSDNRLYNGERKRKYDHNSSCQNNTSPIRHACSKSTKLELLNDNTSQDVKYNKIMQSTHQDSSDTQLHSVKRKKDLRNFSENTKINDHVTNVKNSVNQTILTEMIPDAEEDYSDVKDKSFKQIKSRTISESDVDVINDTSTYDINEKLQSKSKTRASSESDIDIINETSSCDIKEQLRQDLKFKSNELTEPNTNQVPKKTLLQSKEASKMFTYLDKATGLSKVLGPSEGKDHQIIHKLDEKIVAHYVVKYLSKYNEMKRIKTKDLFKALAKSITYKVMKEKDPKVKYRTHELVNKYFAEGTNCDSPIDLERVKFI</sequence>
<keyword evidence="6 9" id="KW-0067">ATP-binding</keyword>
<feature type="domain" description="Helicase ATP-binding" evidence="11">
    <location>
        <begin position="31"/>
        <end position="205"/>
    </location>
</feature>
<evidence type="ECO:0000256" key="7">
    <source>
        <dbReference type="ARBA" id="ARBA00023242"/>
    </source>
</evidence>
<evidence type="ECO:0000256" key="5">
    <source>
        <dbReference type="ARBA" id="ARBA00022806"/>
    </source>
</evidence>
<evidence type="ECO:0000256" key="6">
    <source>
        <dbReference type="ARBA" id="ARBA00022840"/>
    </source>
</evidence>
<feature type="compositionally biased region" description="Polar residues" evidence="10">
    <location>
        <begin position="681"/>
        <end position="690"/>
    </location>
</feature>
<dbReference type="SMART" id="SM00490">
    <property type="entry name" value="HELICc"/>
    <property type="match status" value="1"/>
</dbReference>
<dbReference type="InterPro" id="IPR013257">
    <property type="entry name" value="SRI"/>
</dbReference>
<evidence type="ECO:0000313" key="14">
    <source>
        <dbReference type="RefSeq" id="XP_065669884.1"/>
    </source>
</evidence>
<dbReference type="InterPro" id="IPR001650">
    <property type="entry name" value="Helicase_C-like"/>
</dbReference>
<keyword evidence="4 9" id="KW-0378">Hydrolase</keyword>
<gene>
    <name evidence="14" type="primary">LOC101237540</name>
</gene>
<name>A0ABM4D6F5_HYDVU</name>
<evidence type="ECO:0000256" key="8">
    <source>
        <dbReference type="ARBA" id="ARBA00034617"/>
    </source>
</evidence>
<evidence type="ECO:0000256" key="9">
    <source>
        <dbReference type="RuleBase" id="RU364117"/>
    </source>
</evidence>
<dbReference type="PROSITE" id="PS51194">
    <property type="entry name" value="HELICASE_CTER"/>
    <property type="match status" value="1"/>
</dbReference>
<dbReference type="PANTHER" id="PTHR13710">
    <property type="entry name" value="DNA HELICASE RECQ FAMILY MEMBER"/>
    <property type="match status" value="1"/>
</dbReference>
<evidence type="ECO:0000313" key="13">
    <source>
        <dbReference type="Proteomes" id="UP001652625"/>
    </source>
</evidence>
<evidence type="ECO:0000256" key="2">
    <source>
        <dbReference type="ARBA" id="ARBA00005446"/>
    </source>
</evidence>
<dbReference type="Pfam" id="PF08236">
    <property type="entry name" value="SRI"/>
    <property type="match status" value="1"/>
</dbReference>
<dbReference type="InterPro" id="IPR011545">
    <property type="entry name" value="DEAD/DEAH_box_helicase_dom"/>
</dbReference>
<reference evidence="14" key="1">
    <citation type="submission" date="2025-08" db="UniProtKB">
        <authorList>
            <consortium name="RefSeq"/>
        </authorList>
    </citation>
    <scope>IDENTIFICATION</scope>
</reference>
<dbReference type="Pfam" id="PF00271">
    <property type="entry name" value="Helicase_C"/>
    <property type="match status" value="1"/>
</dbReference>
<dbReference type="PANTHER" id="PTHR13710:SF152">
    <property type="entry name" value="ATP-DEPENDENT DNA HELICASE Q5"/>
    <property type="match status" value="1"/>
</dbReference>
<dbReference type="EC" id="5.6.2.4" evidence="9"/>
<evidence type="ECO:0000256" key="1">
    <source>
        <dbReference type="ARBA" id="ARBA00004123"/>
    </source>
</evidence>
<comment type="similarity">
    <text evidence="2 9">Belongs to the helicase family. RecQ subfamily.</text>
</comment>
<dbReference type="Proteomes" id="UP001652625">
    <property type="component" value="Chromosome 12"/>
</dbReference>
<proteinExistence type="inferred from homology"/>
<evidence type="ECO:0000259" key="12">
    <source>
        <dbReference type="PROSITE" id="PS51194"/>
    </source>
</evidence>
<dbReference type="GO" id="GO:0004386">
    <property type="term" value="F:helicase activity"/>
    <property type="evidence" value="ECO:0007669"/>
    <property type="project" value="UniProtKB-KW"/>
</dbReference>
<organism evidence="13 14">
    <name type="scientific">Hydra vulgaris</name>
    <name type="common">Hydra</name>
    <name type="synonym">Hydra attenuata</name>
    <dbReference type="NCBI Taxonomy" id="6087"/>
    <lineage>
        <taxon>Eukaryota</taxon>
        <taxon>Metazoa</taxon>
        <taxon>Cnidaria</taxon>
        <taxon>Hydrozoa</taxon>
        <taxon>Hydroidolina</taxon>
        <taxon>Anthoathecata</taxon>
        <taxon>Aplanulata</taxon>
        <taxon>Hydridae</taxon>
        <taxon>Hydra</taxon>
    </lineage>
</organism>
<dbReference type="SMART" id="SM00487">
    <property type="entry name" value="DEXDc"/>
    <property type="match status" value="1"/>
</dbReference>
<dbReference type="CDD" id="cd17920">
    <property type="entry name" value="DEXHc_RecQ"/>
    <property type="match status" value="1"/>
</dbReference>
<dbReference type="InterPro" id="IPR014001">
    <property type="entry name" value="Helicase_ATP-bd"/>
</dbReference>
<feature type="compositionally biased region" description="Basic and acidic residues" evidence="10">
    <location>
        <begin position="664"/>
        <end position="673"/>
    </location>
</feature>
<comment type="subcellular location">
    <subcellularLocation>
        <location evidence="1 9">Nucleus</location>
    </subcellularLocation>
</comment>
<dbReference type="InterPro" id="IPR027417">
    <property type="entry name" value="P-loop_NTPase"/>
</dbReference>
<dbReference type="InterPro" id="IPR004589">
    <property type="entry name" value="DNA_helicase_ATP-dep_RecQ"/>
</dbReference>
<dbReference type="Pfam" id="PF16124">
    <property type="entry name" value="RecQ_Zn_bind"/>
    <property type="match status" value="1"/>
</dbReference>
<feature type="region of interest" description="Disordered" evidence="10">
    <location>
        <begin position="664"/>
        <end position="691"/>
    </location>
</feature>
<evidence type="ECO:0000256" key="10">
    <source>
        <dbReference type="SAM" id="MobiDB-lite"/>
    </source>
</evidence>
<dbReference type="SUPFAM" id="SSF52540">
    <property type="entry name" value="P-loop containing nucleoside triphosphate hydrolases"/>
    <property type="match status" value="1"/>
</dbReference>
<keyword evidence="7 9" id="KW-0539">Nucleus</keyword>
<accession>A0ABM4D6F5</accession>
<keyword evidence="5 9" id="KW-0347">Helicase</keyword>
<dbReference type="Gene3D" id="3.40.50.300">
    <property type="entry name" value="P-loop containing nucleotide triphosphate hydrolases"/>
    <property type="match status" value="2"/>
</dbReference>
<evidence type="ECO:0000256" key="4">
    <source>
        <dbReference type="ARBA" id="ARBA00022801"/>
    </source>
</evidence>
<keyword evidence="3 9" id="KW-0547">Nucleotide-binding</keyword>
<dbReference type="Gene3D" id="6.10.250.2460">
    <property type="match status" value="1"/>
</dbReference>
<evidence type="ECO:0000259" key="11">
    <source>
        <dbReference type="PROSITE" id="PS51192"/>
    </source>
</evidence>
<dbReference type="InterPro" id="IPR032284">
    <property type="entry name" value="RecQ_Zn-bd"/>
</dbReference>
<comment type="catalytic activity">
    <reaction evidence="9">
        <text>ATP + H2O = ADP + phosphate + H(+)</text>
        <dbReference type="Rhea" id="RHEA:13065"/>
        <dbReference type="ChEBI" id="CHEBI:15377"/>
        <dbReference type="ChEBI" id="CHEBI:15378"/>
        <dbReference type="ChEBI" id="CHEBI:30616"/>
        <dbReference type="ChEBI" id="CHEBI:43474"/>
        <dbReference type="ChEBI" id="CHEBI:456216"/>
    </reaction>
</comment>
<dbReference type="Pfam" id="PF00270">
    <property type="entry name" value="DEAD"/>
    <property type="match status" value="1"/>
</dbReference>
<dbReference type="GeneID" id="101237540"/>
<dbReference type="NCBIfam" id="TIGR00614">
    <property type="entry name" value="recQ_fam"/>
    <property type="match status" value="1"/>
</dbReference>
<dbReference type="PROSITE" id="PS51192">
    <property type="entry name" value="HELICASE_ATP_BIND_1"/>
    <property type="match status" value="1"/>
</dbReference>
<evidence type="ECO:0000256" key="3">
    <source>
        <dbReference type="ARBA" id="ARBA00022741"/>
    </source>
</evidence>
<keyword evidence="13" id="KW-1185">Reference proteome</keyword>